<dbReference type="InterPro" id="IPR014284">
    <property type="entry name" value="RNA_pol_sigma-70_dom"/>
</dbReference>
<reference evidence="8" key="1">
    <citation type="submission" date="2019-08" db="EMBL/GenBank/DDBJ databases">
        <authorList>
            <person name="Kucharzyk K."/>
            <person name="Murdoch R.W."/>
            <person name="Higgins S."/>
            <person name="Loffler F."/>
        </authorList>
    </citation>
    <scope>NUCLEOTIDE SEQUENCE</scope>
</reference>
<comment type="similarity">
    <text evidence="1">Belongs to the sigma-70 factor family. ECF subfamily.</text>
</comment>
<evidence type="ECO:0000256" key="3">
    <source>
        <dbReference type="ARBA" id="ARBA00023082"/>
    </source>
</evidence>
<dbReference type="GO" id="GO:0016987">
    <property type="term" value="F:sigma factor activity"/>
    <property type="evidence" value="ECO:0007669"/>
    <property type="project" value="UniProtKB-KW"/>
</dbReference>
<dbReference type="PANTHER" id="PTHR43133:SF51">
    <property type="entry name" value="RNA POLYMERASE SIGMA FACTOR"/>
    <property type="match status" value="1"/>
</dbReference>
<dbReference type="CDD" id="cd06171">
    <property type="entry name" value="Sigma70_r4"/>
    <property type="match status" value="1"/>
</dbReference>
<dbReference type="InterPro" id="IPR007627">
    <property type="entry name" value="RNA_pol_sigma70_r2"/>
</dbReference>
<dbReference type="InterPro" id="IPR013325">
    <property type="entry name" value="RNA_pol_sigma_r2"/>
</dbReference>
<keyword evidence="3" id="KW-0731">Sigma factor</keyword>
<dbReference type="InterPro" id="IPR036388">
    <property type="entry name" value="WH-like_DNA-bd_sf"/>
</dbReference>
<dbReference type="GO" id="GO:0003677">
    <property type="term" value="F:DNA binding"/>
    <property type="evidence" value="ECO:0007669"/>
    <property type="project" value="UniProtKB-KW"/>
</dbReference>
<comment type="caution">
    <text evidence="8">The sequence shown here is derived from an EMBL/GenBank/DDBJ whole genome shotgun (WGS) entry which is preliminary data.</text>
</comment>
<dbReference type="GO" id="GO:0006352">
    <property type="term" value="P:DNA-templated transcription initiation"/>
    <property type="evidence" value="ECO:0007669"/>
    <property type="project" value="InterPro"/>
</dbReference>
<dbReference type="SUPFAM" id="SSF88659">
    <property type="entry name" value="Sigma3 and sigma4 domains of RNA polymerase sigma factors"/>
    <property type="match status" value="1"/>
</dbReference>
<feature type="domain" description="RNA polymerase sigma-70 region 2" evidence="6">
    <location>
        <begin position="22"/>
        <end position="88"/>
    </location>
</feature>
<dbReference type="InterPro" id="IPR039425">
    <property type="entry name" value="RNA_pol_sigma-70-like"/>
</dbReference>
<proteinExistence type="inferred from homology"/>
<dbReference type="Pfam" id="PF08281">
    <property type="entry name" value="Sigma70_r4_2"/>
    <property type="match status" value="1"/>
</dbReference>
<keyword evidence="2" id="KW-0805">Transcription regulation</keyword>
<evidence type="ECO:0000256" key="1">
    <source>
        <dbReference type="ARBA" id="ARBA00010641"/>
    </source>
</evidence>
<evidence type="ECO:0000259" key="6">
    <source>
        <dbReference type="Pfam" id="PF04542"/>
    </source>
</evidence>
<dbReference type="PROSITE" id="PS01063">
    <property type="entry name" value="SIGMA70_ECF"/>
    <property type="match status" value="1"/>
</dbReference>
<dbReference type="SUPFAM" id="SSF88946">
    <property type="entry name" value="Sigma2 domain of RNA polymerase sigma factors"/>
    <property type="match status" value="1"/>
</dbReference>
<evidence type="ECO:0000313" key="8">
    <source>
        <dbReference type="EMBL" id="MPM04819.1"/>
    </source>
</evidence>
<dbReference type="InterPro" id="IPR013249">
    <property type="entry name" value="RNA_pol_sigma70_r4_t2"/>
</dbReference>
<evidence type="ECO:0000256" key="2">
    <source>
        <dbReference type="ARBA" id="ARBA00023015"/>
    </source>
</evidence>
<evidence type="ECO:0000256" key="4">
    <source>
        <dbReference type="ARBA" id="ARBA00023125"/>
    </source>
</evidence>
<dbReference type="InterPro" id="IPR013324">
    <property type="entry name" value="RNA_pol_sigma_r3/r4-like"/>
</dbReference>
<protein>
    <submittedName>
        <fullName evidence="8">ECF RNA polymerase sigma factor SigW</fullName>
    </submittedName>
</protein>
<dbReference type="InterPro" id="IPR000838">
    <property type="entry name" value="RNA_pol_sigma70_ECF_CS"/>
</dbReference>
<name>A0A644WMG9_9ZZZZ</name>
<dbReference type="Gene3D" id="1.10.10.10">
    <property type="entry name" value="Winged helix-like DNA-binding domain superfamily/Winged helix DNA-binding domain"/>
    <property type="match status" value="1"/>
</dbReference>
<gene>
    <name evidence="8" type="primary">sigW_36</name>
    <name evidence="8" type="ORF">SDC9_51100</name>
</gene>
<dbReference type="AlphaFoldDB" id="A0A644WMG9"/>
<dbReference type="EMBL" id="VSSQ01001073">
    <property type="protein sequence ID" value="MPM04819.1"/>
    <property type="molecule type" value="Genomic_DNA"/>
</dbReference>
<feature type="domain" description="RNA polymerase sigma factor 70 region 4 type 2" evidence="7">
    <location>
        <begin position="124"/>
        <end position="163"/>
    </location>
</feature>
<sequence length="179" mass="21164">MVADKLLIVNLKKGREDAYRQIVEEYGNRLLRTCYLILKDREEAEDVVQETFIKVFRNIDSFRENSGLYTWIYTIALNLSRDRLRKKQDMFTIEVDLVGNNDVEYEVEKSIDKELLRKELFEINSLYREVLVLFYFEELSIKEISNLLNEKEGTIKSKLSRGRDILKESLLKGGRLNGQ</sequence>
<dbReference type="NCBIfam" id="TIGR02937">
    <property type="entry name" value="sigma70-ECF"/>
    <property type="match status" value="1"/>
</dbReference>
<accession>A0A644WMG9</accession>
<dbReference type="PANTHER" id="PTHR43133">
    <property type="entry name" value="RNA POLYMERASE ECF-TYPE SIGMA FACTO"/>
    <property type="match status" value="1"/>
</dbReference>
<evidence type="ECO:0000259" key="7">
    <source>
        <dbReference type="Pfam" id="PF08281"/>
    </source>
</evidence>
<keyword evidence="5" id="KW-0804">Transcription</keyword>
<dbReference type="Gene3D" id="1.10.1740.10">
    <property type="match status" value="1"/>
</dbReference>
<keyword evidence="4" id="KW-0238">DNA-binding</keyword>
<evidence type="ECO:0000256" key="5">
    <source>
        <dbReference type="ARBA" id="ARBA00023163"/>
    </source>
</evidence>
<organism evidence="8">
    <name type="scientific">bioreactor metagenome</name>
    <dbReference type="NCBI Taxonomy" id="1076179"/>
    <lineage>
        <taxon>unclassified sequences</taxon>
        <taxon>metagenomes</taxon>
        <taxon>ecological metagenomes</taxon>
    </lineage>
</organism>
<dbReference type="Pfam" id="PF04542">
    <property type="entry name" value="Sigma70_r2"/>
    <property type="match status" value="1"/>
</dbReference>